<evidence type="ECO:0000256" key="4">
    <source>
        <dbReference type="ARBA" id="ARBA00022851"/>
    </source>
</evidence>
<comment type="similarity">
    <text evidence="2 5">Belongs to the metallothionein superfamily. Type 1 family.</text>
</comment>
<dbReference type="Ensembl" id="ENSSVLT00005001613.1">
    <property type="protein sequence ID" value="ENSSVLP00005001463.1"/>
    <property type="gene ID" value="ENSSVLG00005001215.1"/>
</dbReference>
<dbReference type="PANTHER" id="PTHR23299">
    <property type="entry name" value="METALLOTHIONEIN"/>
    <property type="match status" value="1"/>
</dbReference>
<accession>A0A8D2AHM5</accession>
<comment type="function">
    <text evidence="1">Metallothioneins have a high content of cysteine residues that bind various heavy metals; these proteins are transcriptionally regulated by both heavy metals and glucocorticoids.</text>
</comment>
<name>A0A8D2AHM5_SCIVU</name>
<keyword evidence="4 5" id="KW-0480">Metal-thiolate cluster</keyword>
<dbReference type="GO" id="GO:0071280">
    <property type="term" value="P:cellular response to copper ion"/>
    <property type="evidence" value="ECO:0007669"/>
    <property type="project" value="TreeGrafter"/>
</dbReference>
<reference evidence="7" key="3">
    <citation type="submission" date="2025-09" db="UniProtKB">
        <authorList>
            <consortium name="Ensembl"/>
        </authorList>
    </citation>
    <scope>IDENTIFICATION</scope>
</reference>
<evidence type="ECO:0000313" key="7">
    <source>
        <dbReference type="Ensembl" id="ENSSVLP00005001463.1"/>
    </source>
</evidence>
<dbReference type="InterPro" id="IPR023587">
    <property type="entry name" value="Metalthion_dom_sf_vert"/>
</dbReference>
<evidence type="ECO:0000256" key="2">
    <source>
        <dbReference type="ARBA" id="ARBA00007283"/>
    </source>
</evidence>
<protein>
    <recommendedName>
        <fullName evidence="5">Metallothionein</fullName>
    </recommendedName>
</protein>
<organism evidence="7 8">
    <name type="scientific">Sciurus vulgaris</name>
    <name type="common">Eurasian red squirrel</name>
    <dbReference type="NCBI Taxonomy" id="55149"/>
    <lineage>
        <taxon>Eukaryota</taxon>
        <taxon>Metazoa</taxon>
        <taxon>Chordata</taxon>
        <taxon>Craniata</taxon>
        <taxon>Vertebrata</taxon>
        <taxon>Euteleostomi</taxon>
        <taxon>Mammalia</taxon>
        <taxon>Eutheria</taxon>
        <taxon>Euarchontoglires</taxon>
        <taxon>Glires</taxon>
        <taxon>Rodentia</taxon>
        <taxon>Sciuromorpha</taxon>
        <taxon>Sciuridae</taxon>
        <taxon>Sciurinae</taxon>
        <taxon>Sciurini</taxon>
        <taxon>Sciurus</taxon>
    </lineage>
</organism>
<dbReference type="Pfam" id="PF00131">
    <property type="entry name" value="Metallothio"/>
    <property type="match status" value="1"/>
</dbReference>
<dbReference type="GO" id="GO:0006882">
    <property type="term" value="P:intracellular zinc ion homeostasis"/>
    <property type="evidence" value="ECO:0007669"/>
    <property type="project" value="TreeGrafter"/>
</dbReference>
<evidence type="ECO:0000313" key="8">
    <source>
        <dbReference type="Proteomes" id="UP000694564"/>
    </source>
</evidence>
<dbReference type="PROSITE" id="PS00203">
    <property type="entry name" value="METALLOTHIONEIN_VRT"/>
    <property type="match status" value="1"/>
</dbReference>
<dbReference type="GO" id="GO:0071276">
    <property type="term" value="P:cellular response to cadmium ion"/>
    <property type="evidence" value="ECO:0007669"/>
    <property type="project" value="TreeGrafter"/>
</dbReference>
<evidence type="ECO:0000259" key="6">
    <source>
        <dbReference type="PROSITE" id="PS51379"/>
    </source>
</evidence>
<dbReference type="AlphaFoldDB" id="A0A8D2AHM5"/>
<evidence type="ECO:0000256" key="3">
    <source>
        <dbReference type="ARBA" id="ARBA00022723"/>
    </source>
</evidence>
<dbReference type="InterPro" id="IPR017896">
    <property type="entry name" value="4Fe4S_Fe-S-bd"/>
</dbReference>
<evidence type="ECO:0000256" key="5">
    <source>
        <dbReference type="RuleBase" id="RU000621"/>
    </source>
</evidence>
<dbReference type="GeneTree" id="ENSGT00950000182967"/>
<dbReference type="PROSITE" id="PS51379">
    <property type="entry name" value="4FE4S_FER_2"/>
    <property type="match status" value="1"/>
</dbReference>
<reference evidence="7" key="2">
    <citation type="submission" date="2025-08" db="UniProtKB">
        <authorList>
            <consortium name="Ensembl"/>
        </authorList>
    </citation>
    <scope>IDENTIFICATION</scope>
</reference>
<proteinExistence type="inferred from homology"/>
<dbReference type="GO" id="GO:0010273">
    <property type="term" value="P:detoxification of copper ion"/>
    <property type="evidence" value="ECO:0007669"/>
    <property type="project" value="TreeGrafter"/>
</dbReference>
<keyword evidence="8" id="KW-1185">Reference proteome</keyword>
<keyword evidence="3 5" id="KW-0479">Metal-binding</keyword>
<dbReference type="InterPro" id="IPR017854">
    <property type="entry name" value="Metalthion_dom_sf"/>
</dbReference>
<reference evidence="7" key="1">
    <citation type="submission" date="2020-06" db="EMBL/GenBank/DDBJ databases">
        <authorList>
            <consortium name="Wellcome Sanger Institute Data Sharing"/>
        </authorList>
    </citation>
    <scope>NUCLEOTIDE SEQUENCE [LARGE SCALE GENOMIC DNA]</scope>
</reference>
<dbReference type="PRINTS" id="PR00860">
    <property type="entry name" value="MTVERTEBRATE"/>
</dbReference>
<dbReference type="InterPro" id="IPR018064">
    <property type="entry name" value="Metalthion_vert_metal_BS"/>
</dbReference>
<dbReference type="PANTHER" id="PTHR23299:SF22">
    <property type="entry name" value="METALLOTHIONEIN-1G"/>
    <property type="match status" value="1"/>
</dbReference>
<dbReference type="Gene3D" id="4.10.10.10">
    <property type="entry name" value="Metallothionein Isoform II"/>
    <property type="match status" value="1"/>
</dbReference>
<dbReference type="FunFam" id="4.10.10.10:FF:000001">
    <property type="entry name" value="Metallothionein"/>
    <property type="match status" value="1"/>
</dbReference>
<dbReference type="SUPFAM" id="SSF57868">
    <property type="entry name" value="Metallothionein"/>
    <property type="match status" value="1"/>
</dbReference>
<feature type="domain" description="4Fe-4S ferredoxin-type" evidence="6">
    <location>
        <begin position="17"/>
        <end position="47"/>
    </location>
</feature>
<dbReference type="Proteomes" id="UP000694564">
    <property type="component" value="Chromosome 1"/>
</dbReference>
<evidence type="ECO:0000256" key="1">
    <source>
        <dbReference type="ARBA" id="ARBA00002597"/>
    </source>
</evidence>
<dbReference type="GO" id="GO:0071294">
    <property type="term" value="P:cellular response to zinc ion"/>
    <property type="evidence" value="ECO:0007669"/>
    <property type="project" value="TreeGrafter"/>
</dbReference>
<dbReference type="InterPro" id="IPR000006">
    <property type="entry name" value="Metalthion_vert"/>
</dbReference>
<dbReference type="GO" id="GO:0005737">
    <property type="term" value="C:cytoplasm"/>
    <property type="evidence" value="ECO:0007669"/>
    <property type="project" value="TreeGrafter"/>
</dbReference>
<dbReference type="GO" id="GO:0005634">
    <property type="term" value="C:nucleus"/>
    <property type="evidence" value="ECO:0007669"/>
    <property type="project" value="TreeGrafter"/>
</dbReference>
<dbReference type="GO" id="GO:0046872">
    <property type="term" value="F:metal ion binding"/>
    <property type="evidence" value="ECO:0007669"/>
    <property type="project" value="UniProtKB-KW"/>
</dbReference>
<sequence length="72" mass="7531">MYPNSSWATGGCCICAGSCTCKECRCISCKKSCCSCCPTGCAKCEQGSVCREASGEGSCCTWCRKSTATMHT</sequence>